<keyword evidence="5" id="KW-1185">Reference proteome</keyword>
<protein>
    <recommendedName>
        <fullName evidence="3">J domain-containing protein</fullName>
    </recommendedName>
</protein>
<evidence type="ECO:0000256" key="2">
    <source>
        <dbReference type="SAM" id="Phobius"/>
    </source>
</evidence>
<dbReference type="Proteomes" id="UP001175000">
    <property type="component" value="Unassembled WGS sequence"/>
</dbReference>
<dbReference type="Pfam" id="PF00226">
    <property type="entry name" value="DnaJ"/>
    <property type="match status" value="1"/>
</dbReference>
<dbReference type="InterPro" id="IPR018253">
    <property type="entry name" value="DnaJ_domain_CS"/>
</dbReference>
<reference evidence="4" key="1">
    <citation type="submission" date="2023-06" db="EMBL/GenBank/DDBJ databases">
        <title>Genome-scale phylogeny and comparative genomics of the fungal order Sordariales.</title>
        <authorList>
            <consortium name="Lawrence Berkeley National Laboratory"/>
            <person name="Hensen N."/>
            <person name="Bonometti L."/>
            <person name="Westerberg I."/>
            <person name="Brannstrom I.O."/>
            <person name="Guillou S."/>
            <person name="Cros-Aarteil S."/>
            <person name="Calhoun S."/>
            <person name="Haridas S."/>
            <person name="Kuo A."/>
            <person name="Mondo S."/>
            <person name="Pangilinan J."/>
            <person name="Riley R."/>
            <person name="Labutti K."/>
            <person name="Andreopoulos B."/>
            <person name="Lipzen A."/>
            <person name="Chen C."/>
            <person name="Yanf M."/>
            <person name="Daum C."/>
            <person name="Ng V."/>
            <person name="Clum A."/>
            <person name="Steindorff A."/>
            <person name="Ohm R."/>
            <person name="Martin F."/>
            <person name="Silar P."/>
            <person name="Natvig D."/>
            <person name="Lalanne C."/>
            <person name="Gautier V."/>
            <person name="Ament-Velasquez S.L."/>
            <person name="Kruys A."/>
            <person name="Hutchinson M.I."/>
            <person name="Powell A.J."/>
            <person name="Barry K."/>
            <person name="Miller A.N."/>
            <person name="Grigoriev I.V."/>
            <person name="Debuchy R."/>
            <person name="Gladieux P."/>
            <person name="Thoren M.H."/>
            <person name="Johannesson H."/>
        </authorList>
    </citation>
    <scope>NUCLEOTIDE SEQUENCE</scope>
    <source>
        <strain evidence="4">CBS 606.72</strain>
    </source>
</reference>
<keyword evidence="2" id="KW-0812">Transmembrane</keyword>
<evidence type="ECO:0000256" key="1">
    <source>
        <dbReference type="SAM" id="MobiDB-lite"/>
    </source>
</evidence>
<evidence type="ECO:0000313" key="5">
    <source>
        <dbReference type="Proteomes" id="UP001175000"/>
    </source>
</evidence>
<dbReference type="AlphaFoldDB" id="A0AA39U5Z4"/>
<name>A0AA39U5Z4_9PEZI</name>
<gene>
    <name evidence="4" type="ORF">B0T14DRAFT_530993</name>
</gene>
<dbReference type="EMBL" id="JAULSU010000007">
    <property type="protein sequence ID" value="KAK0611759.1"/>
    <property type="molecule type" value="Genomic_DNA"/>
</dbReference>
<dbReference type="InterPro" id="IPR001623">
    <property type="entry name" value="DnaJ_domain"/>
</dbReference>
<organism evidence="4 5">
    <name type="scientific">Immersiella caudata</name>
    <dbReference type="NCBI Taxonomy" id="314043"/>
    <lineage>
        <taxon>Eukaryota</taxon>
        <taxon>Fungi</taxon>
        <taxon>Dikarya</taxon>
        <taxon>Ascomycota</taxon>
        <taxon>Pezizomycotina</taxon>
        <taxon>Sordariomycetes</taxon>
        <taxon>Sordariomycetidae</taxon>
        <taxon>Sordariales</taxon>
        <taxon>Lasiosphaeriaceae</taxon>
        <taxon>Immersiella</taxon>
    </lineage>
</organism>
<dbReference type="PROSITE" id="PS00636">
    <property type="entry name" value="DNAJ_1"/>
    <property type="match status" value="1"/>
</dbReference>
<dbReference type="InterPro" id="IPR036869">
    <property type="entry name" value="J_dom_sf"/>
</dbReference>
<feature type="region of interest" description="Disordered" evidence="1">
    <location>
        <begin position="244"/>
        <end position="263"/>
    </location>
</feature>
<feature type="compositionally biased region" description="Low complexity" evidence="1">
    <location>
        <begin position="66"/>
        <end position="81"/>
    </location>
</feature>
<feature type="region of interest" description="Disordered" evidence="1">
    <location>
        <begin position="272"/>
        <end position="294"/>
    </location>
</feature>
<comment type="caution">
    <text evidence="4">The sequence shown here is derived from an EMBL/GenBank/DDBJ whole genome shotgun (WGS) entry which is preliminary data.</text>
</comment>
<keyword evidence="2" id="KW-0472">Membrane</keyword>
<dbReference type="CDD" id="cd06257">
    <property type="entry name" value="DnaJ"/>
    <property type="match status" value="1"/>
</dbReference>
<dbReference type="PROSITE" id="PS50076">
    <property type="entry name" value="DNAJ_2"/>
    <property type="match status" value="1"/>
</dbReference>
<sequence length="294" mass="33081">MIIRKSTVAACQSSGRSVFGPLSALAITSPCRSPGRTTTPSLTARGLASASSTRDERPRPQDSGASSSNSSPWPTSLNPTPYEIFDQARGAPYSKLRFIELVKQYHPDRRHHTAHDGIPHLTKLERYRLIVAANDILSDPERRRLYDSFGSGWEGFDGKPDSLRSADHAWRRQPGNASMNATWEDWEQWYQERDGKKQEPIFVSNAGFVGIIALFALIGGWGHITRAGTNASKLMDIREEQHMSANKAMRQRQRQSAGLNKDERVRFFLQQREGWGYEPPPVGHTPPELRETKE</sequence>
<dbReference type="SUPFAM" id="SSF46565">
    <property type="entry name" value="Chaperone J-domain"/>
    <property type="match status" value="1"/>
</dbReference>
<keyword evidence="2" id="KW-1133">Transmembrane helix</keyword>
<dbReference type="Gene3D" id="1.10.287.110">
    <property type="entry name" value="DnaJ domain"/>
    <property type="match status" value="1"/>
</dbReference>
<evidence type="ECO:0000259" key="3">
    <source>
        <dbReference type="PROSITE" id="PS50076"/>
    </source>
</evidence>
<feature type="domain" description="J" evidence="3">
    <location>
        <begin position="80"/>
        <end position="150"/>
    </location>
</feature>
<feature type="region of interest" description="Disordered" evidence="1">
    <location>
        <begin position="29"/>
        <end position="81"/>
    </location>
</feature>
<evidence type="ECO:0000313" key="4">
    <source>
        <dbReference type="EMBL" id="KAK0611759.1"/>
    </source>
</evidence>
<feature type="transmembrane region" description="Helical" evidence="2">
    <location>
        <begin position="201"/>
        <end position="224"/>
    </location>
</feature>
<proteinExistence type="predicted"/>
<accession>A0AA39U5Z4</accession>